<dbReference type="AlphaFoldDB" id="A0A8J5KMR3"/>
<dbReference type="GO" id="GO:0004176">
    <property type="term" value="F:ATP-dependent peptidase activity"/>
    <property type="evidence" value="ECO:0007669"/>
    <property type="project" value="InterPro"/>
</dbReference>
<comment type="catalytic activity">
    <reaction evidence="5 6">
        <text>Hydrolysis of proteins to small peptides in the presence of ATP and magnesium. alpha-casein is the usual test substrate. In the absence of ATP, only oligopeptides shorter than five residues are hydrolyzed (such as succinyl-Leu-Tyr-|-NHMec, and Leu-Tyr-Leu-|-Tyr-Trp, in which cleavage of the -Tyr-|-Leu- and -Tyr-|-Trp bonds also occurs).</text>
        <dbReference type="EC" id="3.4.21.92"/>
    </reaction>
</comment>
<evidence type="ECO:0000256" key="3">
    <source>
        <dbReference type="ARBA" id="ARBA00022801"/>
    </source>
</evidence>
<dbReference type="GO" id="GO:0009536">
    <property type="term" value="C:plastid"/>
    <property type="evidence" value="ECO:0007669"/>
    <property type="project" value="UniProtKB-ARBA"/>
</dbReference>
<dbReference type="PANTHER" id="PTHR10381:SF11">
    <property type="entry name" value="ATP-DEPENDENT CLP PROTEASE PROTEOLYTIC SUBUNIT, MITOCHONDRIAL"/>
    <property type="match status" value="1"/>
</dbReference>
<evidence type="ECO:0000256" key="4">
    <source>
        <dbReference type="ARBA" id="ARBA00022825"/>
    </source>
</evidence>
<dbReference type="GO" id="GO:0006515">
    <property type="term" value="P:protein quality control for misfolded or incompletely synthesized proteins"/>
    <property type="evidence" value="ECO:0007669"/>
    <property type="project" value="TreeGrafter"/>
</dbReference>
<proteinExistence type="predicted"/>
<comment type="caution">
    <text evidence="7">The sequence shown here is derived from an EMBL/GenBank/DDBJ whole genome shotgun (WGS) entry which is preliminary data.</text>
</comment>
<evidence type="ECO:0000313" key="8">
    <source>
        <dbReference type="Proteomes" id="UP000734854"/>
    </source>
</evidence>
<keyword evidence="3" id="KW-0378">Hydrolase</keyword>
<dbReference type="GO" id="GO:0009368">
    <property type="term" value="C:endopeptidase Clp complex"/>
    <property type="evidence" value="ECO:0007669"/>
    <property type="project" value="TreeGrafter"/>
</dbReference>
<feature type="active site" evidence="6">
    <location>
        <position position="102"/>
    </location>
</feature>
<evidence type="ECO:0000256" key="6">
    <source>
        <dbReference type="PROSITE-ProRule" id="PRU10086"/>
    </source>
</evidence>
<dbReference type="Pfam" id="PF00574">
    <property type="entry name" value="CLP_protease"/>
    <property type="match status" value="1"/>
</dbReference>
<evidence type="ECO:0000256" key="1">
    <source>
        <dbReference type="ARBA" id="ARBA00013230"/>
    </source>
</evidence>
<gene>
    <name evidence="7" type="ORF">ZIOFF_053053</name>
</gene>
<dbReference type="CDD" id="cd07017">
    <property type="entry name" value="S14_ClpP_2"/>
    <property type="match status" value="1"/>
</dbReference>
<dbReference type="InterPro" id="IPR001907">
    <property type="entry name" value="ClpP"/>
</dbReference>
<dbReference type="InterPro" id="IPR023562">
    <property type="entry name" value="ClpP/TepA"/>
</dbReference>
<keyword evidence="4" id="KW-0720">Serine protease</keyword>
<sequence length="172" mass="19165">MDNDQERIVFINDPISDDTSSVVIDRLHFLDSKDPFKPIHLYINSDGGSVNAGLAIYDAMQDIRSRISTLCMGQACSIGSLLLAAGAPGERRALPYSEIMIHQPYCEISGQVGVMTICVKEILKVYDRLNKIYSRHTGQPIQRIEQCMECNMDMSPVEAKEFGLVDEVIVLP</sequence>
<name>A0A8J5KMR3_ZINOF</name>
<dbReference type="Proteomes" id="UP000734854">
    <property type="component" value="Unassembled WGS sequence"/>
</dbReference>
<dbReference type="PROSITE" id="PS00382">
    <property type="entry name" value="CLP_PROTEASE_HIS"/>
    <property type="match status" value="1"/>
</dbReference>
<dbReference type="GO" id="GO:0051117">
    <property type="term" value="F:ATPase binding"/>
    <property type="evidence" value="ECO:0007669"/>
    <property type="project" value="TreeGrafter"/>
</dbReference>
<dbReference type="GO" id="GO:0004252">
    <property type="term" value="F:serine-type endopeptidase activity"/>
    <property type="evidence" value="ECO:0007669"/>
    <property type="project" value="UniProtKB-EC"/>
</dbReference>
<dbReference type="EMBL" id="JACMSC010000015">
    <property type="protein sequence ID" value="KAG6484534.1"/>
    <property type="molecule type" value="Genomic_DNA"/>
</dbReference>
<protein>
    <recommendedName>
        <fullName evidence="1 6">Endopeptidase Clp</fullName>
        <ecNumber evidence="1 6">3.4.21.92</ecNumber>
    </recommendedName>
</protein>
<reference evidence="7 8" key="1">
    <citation type="submission" date="2020-08" db="EMBL/GenBank/DDBJ databases">
        <title>Plant Genome Project.</title>
        <authorList>
            <person name="Zhang R.-G."/>
        </authorList>
    </citation>
    <scope>NUCLEOTIDE SEQUENCE [LARGE SCALE GENOMIC DNA]</scope>
    <source>
        <tissue evidence="7">Rhizome</tissue>
    </source>
</reference>
<organism evidence="7 8">
    <name type="scientific">Zingiber officinale</name>
    <name type="common">Ginger</name>
    <name type="synonym">Amomum zingiber</name>
    <dbReference type="NCBI Taxonomy" id="94328"/>
    <lineage>
        <taxon>Eukaryota</taxon>
        <taxon>Viridiplantae</taxon>
        <taxon>Streptophyta</taxon>
        <taxon>Embryophyta</taxon>
        <taxon>Tracheophyta</taxon>
        <taxon>Spermatophyta</taxon>
        <taxon>Magnoliopsida</taxon>
        <taxon>Liliopsida</taxon>
        <taxon>Zingiberales</taxon>
        <taxon>Zingiberaceae</taxon>
        <taxon>Zingiber</taxon>
    </lineage>
</organism>
<dbReference type="EC" id="3.4.21.92" evidence="1 6"/>
<evidence type="ECO:0000256" key="2">
    <source>
        <dbReference type="ARBA" id="ARBA00022670"/>
    </source>
</evidence>
<evidence type="ECO:0000313" key="7">
    <source>
        <dbReference type="EMBL" id="KAG6484534.1"/>
    </source>
</evidence>
<keyword evidence="8" id="KW-1185">Reference proteome</keyword>
<evidence type="ECO:0000256" key="5">
    <source>
        <dbReference type="ARBA" id="ARBA00034021"/>
    </source>
</evidence>
<dbReference type="OrthoDB" id="2017408at2759"/>
<keyword evidence="2" id="KW-0645">Protease</keyword>
<accession>A0A8J5KMR3</accession>
<dbReference type="InterPro" id="IPR033135">
    <property type="entry name" value="ClpP_His_AS"/>
</dbReference>
<dbReference type="PANTHER" id="PTHR10381">
    <property type="entry name" value="ATP-DEPENDENT CLP PROTEASE PROTEOLYTIC SUBUNIT"/>
    <property type="match status" value="1"/>
</dbReference>